<dbReference type="STRING" id="34062.AXE82_06305"/>
<dbReference type="InterPro" id="IPR029039">
    <property type="entry name" value="Flavoprotein-like_sf"/>
</dbReference>
<proteinExistence type="predicted"/>
<dbReference type="EMBL" id="CP024443">
    <property type="protein sequence ID" value="ATR77977.1"/>
    <property type="molecule type" value="Genomic_DNA"/>
</dbReference>
<name>A0A2D2LSI1_FAUOS</name>
<sequence length="156" mass="17209">MREMKNLLLVLHTPSDNTQRLAEVAKSATQLADIDNVTVIVKTPLQTQVADVLKADAIIIGTTENFGYMAGLTKDFFERIYYPVLEQKQGLPVACYIRAGLDGTGSKRAVESIITGLRWRWIQPPLVLKGEWSSAFDEQVAELTMAVCAGLSLNIL</sequence>
<dbReference type="Proteomes" id="UP000229340">
    <property type="component" value="Chromosome"/>
</dbReference>
<gene>
    <name evidence="1" type="ORF">NP7_00985</name>
</gene>
<evidence type="ECO:0000313" key="1">
    <source>
        <dbReference type="EMBL" id="ATR77977.1"/>
    </source>
</evidence>
<reference evidence="2" key="1">
    <citation type="submission" date="2017-11" db="EMBL/GenBank/DDBJ databases">
        <title>Complete genome sequence of Moraxella osloensis NP7 isolated from human skin.</title>
        <authorList>
            <person name="Lee K."/>
            <person name="Lim J.Y."/>
            <person name="Hwang I."/>
        </authorList>
    </citation>
    <scope>NUCLEOTIDE SEQUENCE [LARGE SCALE GENOMIC DNA]</scope>
    <source>
        <strain evidence="2">NP7</strain>
    </source>
</reference>
<evidence type="ECO:0000313" key="2">
    <source>
        <dbReference type="Proteomes" id="UP000229340"/>
    </source>
</evidence>
<dbReference type="RefSeq" id="WP_100269351.1">
    <property type="nucleotide sequence ID" value="NZ_CP024443.1"/>
</dbReference>
<dbReference type="SUPFAM" id="SSF52218">
    <property type="entry name" value="Flavoproteins"/>
    <property type="match status" value="1"/>
</dbReference>
<dbReference type="AlphaFoldDB" id="A0A2D2LSI1"/>
<organism evidence="1 2">
    <name type="scientific">Faucicola osloensis</name>
    <name type="common">Moraxella osloensis</name>
    <dbReference type="NCBI Taxonomy" id="34062"/>
    <lineage>
        <taxon>Bacteria</taxon>
        <taxon>Pseudomonadati</taxon>
        <taxon>Pseudomonadota</taxon>
        <taxon>Gammaproteobacteria</taxon>
        <taxon>Moraxellales</taxon>
        <taxon>Moraxellaceae</taxon>
        <taxon>Faucicola</taxon>
    </lineage>
</organism>
<dbReference type="Gene3D" id="3.40.50.360">
    <property type="match status" value="1"/>
</dbReference>
<accession>A0A2D2LSI1</accession>
<protein>
    <submittedName>
        <fullName evidence="1">Flavodoxin</fullName>
    </submittedName>
</protein>